<evidence type="ECO:0000313" key="2">
    <source>
        <dbReference type="EMBL" id="MPC12982.1"/>
    </source>
</evidence>
<accession>A0A5B7CTD7</accession>
<comment type="caution">
    <text evidence="2">The sequence shown here is derived from an EMBL/GenBank/DDBJ whole genome shotgun (WGS) entry which is preliminary data.</text>
</comment>
<dbReference type="AlphaFoldDB" id="A0A5B7CTD7"/>
<evidence type="ECO:0000313" key="3">
    <source>
        <dbReference type="Proteomes" id="UP000324222"/>
    </source>
</evidence>
<organism evidence="2 3">
    <name type="scientific">Portunus trituberculatus</name>
    <name type="common">Swimming crab</name>
    <name type="synonym">Neptunus trituberculatus</name>
    <dbReference type="NCBI Taxonomy" id="210409"/>
    <lineage>
        <taxon>Eukaryota</taxon>
        <taxon>Metazoa</taxon>
        <taxon>Ecdysozoa</taxon>
        <taxon>Arthropoda</taxon>
        <taxon>Crustacea</taxon>
        <taxon>Multicrustacea</taxon>
        <taxon>Malacostraca</taxon>
        <taxon>Eumalacostraca</taxon>
        <taxon>Eucarida</taxon>
        <taxon>Decapoda</taxon>
        <taxon>Pleocyemata</taxon>
        <taxon>Brachyura</taxon>
        <taxon>Eubrachyura</taxon>
        <taxon>Portunoidea</taxon>
        <taxon>Portunidae</taxon>
        <taxon>Portuninae</taxon>
        <taxon>Portunus</taxon>
    </lineage>
</organism>
<feature type="region of interest" description="Disordered" evidence="1">
    <location>
        <begin position="1"/>
        <end position="35"/>
    </location>
</feature>
<reference evidence="2 3" key="1">
    <citation type="submission" date="2019-05" db="EMBL/GenBank/DDBJ databases">
        <title>Another draft genome of Portunus trituberculatus and its Hox gene families provides insights of decapod evolution.</title>
        <authorList>
            <person name="Jeong J.-H."/>
            <person name="Song I."/>
            <person name="Kim S."/>
            <person name="Choi T."/>
            <person name="Kim D."/>
            <person name="Ryu S."/>
            <person name="Kim W."/>
        </authorList>
    </citation>
    <scope>NUCLEOTIDE SEQUENCE [LARGE SCALE GENOMIC DNA]</scope>
    <source>
        <tissue evidence="2">Muscle</tissue>
    </source>
</reference>
<dbReference type="EMBL" id="VSRR010000250">
    <property type="protein sequence ID" value="MPC12982.1"/>
    <property type="molecule type" value="Genomic_DNA"/>
</dbReference>
<feature type="compositionally biased region" description="Acidic residues" evidence="1">
    <location>
        <begin position="16"/>
        <end position="30"/>
    </location>
</feature>
<protein>
    <submittedName>
        <fullName evidence="2">Uncharacterized protein</fullName>
    </submittedName>
</protein>
<evidence type="ECO:0000256" key="1">
    <source>
        <dbReference type="SAM" id="MobiDB-lite"/>
    </source>
</evidence>
<proteinExistence type="predicted"/>
<dbReference type="Proteomes" id="UP000324222">
    <property type="component" value="Unassembled WGS sequence"/>
</dbReference>
<sequence>MTRPRMRTRTKINNKEEEDEDEDEDEDEEEEKNRCTTSKIKQITWLASLPHYLASITTHLPASHSFSLATTCLHMFTTIKMREQTVVVREVKVEVGRCRGLSGMWSGACCGVVGRCGAGHVVPLPRITWA</sequence>
<feature type="compositionally biased region" description="Basic residues" evidence="1">
    <location>
        <begin position="1"/>
        <end position="12"/>
    </location>
</feature>
<gene>
    <name evidence="2" type="ORF">E2C01_005700</name>
</gene>
<keyword evidence="3" id="KW-1185">Reference proteome</keyword>
<name>A0A5B7CTD7_PORTR</name>